<protein>
    <submittedName>
        <fullName evidence="3">IS5 family transposase</fullName>
    </submittedName>
</protein>
<evidence type="ECO:0000259" key="1">
    <source>
        <dbReference type="Pfam" id="PF01609"/>
    </source>
</evidence>
<sequence>MTHYPTDLTEKQWQVIKNILEPQARNRKHSLKEIMNAILYINKTGCQWRMLPSDFAPWQTVYYYFRKWKLEGVFEEVMDTLHAFIRKQAGRQESPSLGIMDSRSVKTSHHVDSDRGIDGNKKIKGRKEHIIVDTLGLPLAVAIHEANLHDSKGAPQVIEKLAYKFPRLVKILADGGYKGKLADWVKKKFGWVLDVVLRPDECPTKFQVLPKRWIVERSFSWLENFRRLTIDYEFLAETAEAMVQIAFIQIMLNKFIE</sequence>
<name>A0ABT4PKZ5_9BACT</name>
<keyword evidence="4" id="KW-1185">Reference proteome</keyword>
<dbReference type="InterPro" id="IPR002559">
    <property type="entry name" value="Transposase_11"/>
</dbReference>
<reference evidence="3" key="1">
    <citation type="submission" date="2022-12" db="EMBL/GenBank/DDBJ databases">
        <title>Phocaeicola acetigenes sp. nov., isolated feces from a healthy human.</title>
        <authorList>
            <person name="Do H."/>
            <person name="Ha Y.B."/>
            <person name="Kim J.-S."/>
            <person name="Suh M.K."/>
            <person name="Kim H.S."/>
            <person name="Lee J.-S."/>
        </authorList>
    </citation>
    <scope>NUCLEOTIDE SEQUENCE</scope>
    <source>
        <strain evidence="3">KGMB11183</strain>
    </source>
</reference>
<evidence type="ECO:0000313" key="4">
    <source>
        <dbReference type="Proteomes" id="UP001141933"/>
    </source>
</evidence>
<evidence type="ECO:0000259" key="2">
    <source>
        <dbReference type="Pfam" id="PF13340"/>
    </source>
</evidence>
<dbReference type="Proteomes" id="UP001141933">
    <property type="component" value="Unassembled WGS sequence"/>
</dbReference>
<dbReference type="PANTHER" id="PTHR30007">
    <property type="entry name" value="PHP DOMAIN PROTEIN"/>
    <property type="match status" value="1"/>
</dbReference>
<proteinExistence type="predicted"/>
<dbReference type="PANTHER" id="PTHR30007:SF0">
    <property type="entry name" value="TRANSPOSASE"/>
    <property type="match status" value="1"/>
</dbReference>
<dbReference type="EMBL" id="JAPZVM010000028">
    <property type="protein sequence ID" value="MCZ8373723.1"/>
    <property type="molecule type" value="Genomic_DNA"/>
</dbReference>
<dbReference type="Pfam" id="PF13340">
    <property type="entry name" value="DUF4096"/>
    <property type="match status" value="1"/>
</dbReference>
<dbReference type="RefSeq" id="WP_071148388.1">
    <property type="nucleotide sequence ID" value="NZ_JAPZVM010000028.1"/>
</dbReference>
<dbReference type="InterPro" id="IPR025161">
    <property type="entry name" value="IS402-like_dom"/>
</dbReference>
<dbReference type="NCBIfam" id="NF033580">
    <property type="entry name" value="transpos_IS5_3"/>
    <property type="match status" value="1"/>
</dbReference>
<comment type="caution">
    <text evidence="3">The sequence shown here is derived from an EMBL/GenBank/DDBJ whole genome shotgun (WGS) entry which is preliminary data.</text>
</comment>
<feature type="domain" description="Insertion element IS402-like" evidence="2">
    <location>
        <begin position="8"/>
        <end position="78"/>
    </location>
</feature>
<organism evidence="3 4">
    <name type="scientific">Phocaeicola acetigenes</name>
    <dbReference type="NCBI Taxonomy" id="3016083"/>
    <lineage>
        <taxon>Bacteria</taxon>
        <taxon>Pseudomonadati</taxon>
        <taxon>Bacteroidota</taxon>
        <taxon>Bacteroidia</taxon>
        <taxon>Bacteroidales</taxon>
        <taxon>Bacteroidaceae</taxon>
        <taxon>Phocaeicola</taxon>
    </lineage>
</organism>
<evidence type="ECO:0000313" key="3">
    <source>
        <dbReference type="EMBL" id="MCZ8373723.1"/>
    </source>
</evidence>
<dbReference type="Pfam" id="PF01609">
    <property type="entry name" value="DDE_Tnp_1"/>
    <property type="match status" value="1"/>
</dbReference>
<accession>A0ABT4PKZ5</accession>
<gene>
    <name evidence="3" type="ORF">O6P32_13560</name>
</gene>
<feature type="domain" description="Transposase IS4-like" evidence="1">
    <location>
        <begin position="95"/>
        <end position="247"/>
    </location>
</feature>